<dbReference type="Gene3D" id="2.10.270.20">
    <property type="match status" value="1"/>
</dbReference>
<dbReference type="SUPFAM" id="SSF69360">
    <property type="entry name" value="Cell wall binding repeat"/>
    <property type="match status" value="1"/>
</dbReference>
<dbReference type="RefSeq" id="WP_111524853.1">
    <property type="nucleotide sequence ID" value="NZ_CP032364.1"/>
</dbReference>
<dbReference type="Gene3D" id="2.10.270.10">
    <property type="entry name" value="Cholin Binding"/>
    <property type="match status" value="1"/>
</dbReference>
<evidence type="ECO:0000313" key="2">
    <source>
        <dbReference type="Proteomes" id="UP000265562"/>
    </source>
</evidence>
<dbReference type="Pfam" id="PF19127">
    <property type="entry name" value="Choline_bind_3"/>
    <property type="match status" value="1"/>
</dbReference>
<proteinExistence type="predicted"/>
<dbReference type="KEGG" id="lua:D4A81_06345"/>
<reference evidence="1 2" key="1">
    <citation type="submission" date="2018-09" db="EMBL/GenBank/DDBJ databases">
        <title>Genome sequencing of Lachnoanaerobaculum umeaense DSM 23576.</title>
        <authorList>
            <person name="Kook J.-K."/>
            <person name="Park S.-N."/>
            <person name="Lim Y.K."/>
        </authorList>
    </citation>
    <scope>NUCLEOTIDE SEQUENCE [LARGE SCALE GENOMIC DNA]</scope>
    <source>
        <strain evidence="2">DSM 23576 \ CCUG 58757</strain>
    </source>
</reference>
<dbReference type="EMBL" id="CP032364">
    <property type="protein sequence ID" value="AYA99587.1"/>
    <property type="molecule type" value="Genomic_DNA"/>
</dbReference>
<dbReference type="OrthoDB" id="1935808at2"/>
<dbReference type="PROSITE" id="PS51257">
    <property type="entry name" value="PROKAR_LIPOPROTEIN"/>
    <property type="match status" value="1"/>
</dbReference>
<accession>A0A385Q1W8</accession>
<dbReference type="Proteomes" id="UP000265562">
    <property type="component" value="Chromosome"/>
</dbReference>
<keyword evidence="2" id="KW-1185">Reference proteome</keyword>
<protein>
    <submittedName>
        <fullName evidence="1">Uncharacterized protein</fullName>
    </submittedName>
</protein>
<dbReference type="PROSITE" id="PS51170">
    <property type="entry name" value="CW"/>
    <property type="match status" value="2"/>
</dbReference>
<sequence length="230" mass="26544">MKRKILVAITTFVLALACSFTTYAAGWVKDDIGWYYAYSDNSYAKSGIRNIDGVDYCFNDAGYMVTGWQYTNYNSYGWYYFQPDGSKKTGWLNENNKWYYLDPANGGKMHTHWLDIGSKRYYMREDGSMVTGKFELGSDFLDNKLSYYADPSTGELYKNKKTTETKSNGEVVDIRYDDTGVIRYRTAKTIAKAKETGDKDDEWVTSLSKYELDSKKERAKEDEEANTNDE</sequence>
<dbReference type="InterPro" id="IPR018337">
    <property type="entry name" value="Cell_wall/Cho-bd_repeat"/>
</dbReference>
<organism evidence="1 2">
    <name type="scientific">Lachnoanaerobaculum umeaense</name>
    <dbReference type="NCBI Taxonomy" id="617123"/>
    <lineage>
        <taxon>Bacteria</taxon>
        <taxon>Bacillati</taxon>
        <taxon>Bacillota</taxon>
        <taxon>Clostridia</taxon>
        <taxon>Lachnospirales</taxon>
        <taxon>Lachnospiraceae</taxon>
        <taxon>Lachnoanaerobaculum</taxon>
    </lineage>
</organism>
<name>A0A385Q1W8_9FIRM</name>
<dbReference type="AlphaFoldDB" id="A0A385Q1W8"/>
<gene>
    <name evidence="1" type="ORF">D4A81_06345</name>
</gene>
<evidence type="ECO:0000313" key="1">
    <source>
        <dbReference type="EMBL" id="AYA99587.1"/>
    </source>
</evidence>